<protein>
    <submittedName>
        <fullName evidence="2">Cell wall biogenesis glycosyltransferase</fullName>
    </submittedName>
</protein>
<dbReference type="STRING" id="1114856.GCA_000383975_00577"/>
<evidence type="ECO:0000256" key="1">
    <source>
        <dbReference type="SAM" id="MobiDB-lite"/>
    </source>
</evidence>
<dbReference type="GO" id="GO:0016740">
    <property type="term" value="F:transferase activity"/>
    <property type="evidence" value="ECO:0007669"/>
    <property type="project" value="UniProtKB-KW"/>
</dbReference>
<organism evidence="2 3">
    <name type="scientific">Natronorubrum tibetense GA33</name>
    <dbReference type="NCBI Taxonomy" id="1114856"/>
    <lineage>
        <taxon>Archaea</taxon>
        <taxon>Methanobacteriati</taxon>
        <taxon>Methanobacteriota</taxon>
        <taxon>Stenosarchaea group</taxon>
        <taxon>Halobacteria</taxon>
        <taxon>Halobacteriales</taxon>
        <taxon>Natrialbaceae</taxon>
        <taxon>Natronorubrum</taxon>
    </lineage>
</organism>
<keyword evidence="3" id="KW-1185">Reference proteome</keyword>
<dbReference type="Proteomes" id="UP000011599">
    <property type="component" value="Unassembled WGS sequence"/>
</dbReference>
<sequence length="447" mass="48916">MSSLIQQFPCSEFRSERSNRDHETGETNESMEVRSTLAVYLAGAVGVLPIRPNTLPMEYVQERIATLHAFGGTGGESGHGLARTTTDSVAETSVVVPMTAREHENPAAERVLSELETLEPAPAAVIVPVRADADEIGPFRRWLESFALPIRVCWCTAPGVETLLADAGLANGFGKGRDVWLALGPAAELGEYVVVHDADARSYEAAHVRRLLAPLTMEFEFSKGYYARVEDGQLYGRLFRLFYEPLIRTLSADHDAPVLDYLEAFRYALAGEFAATADLAQQLRAPRAWGLEVGTLGDAFDHAGFDGSAQVDLGRHEHDHRAVAGDTGLEGMSREVAAELLRVVEERGVGPDYETLQERYLTTGDRLVQQYDADAAFNGLAYDAASERDQLARYAESVVPPGTDCRLPRWVDAPFEPSEVLAAAQPWRTDRPAGPRLSERIDTGAQD</sequence>
<name>L9VJ69_9EURY</name>
<dbReference type="InterPro" id="IPR029044">
    <property type="entry name" value="Nucleotide-diphossugar_trans"/>
</dbReference>
<feature type="compositionally biased region" description="Basic and acidic residues" evidence="1">
    <location>
        <begin position="428"/>
        <end position="447"/>
    </location>
</feature>
<gene>
    <name evidence="2" type="ORF">C496_20500</name>
</gene>
<evidence type="ECO:0000313" key="2">
    <source>
        <dbReference type="EMBL" id="ELY37255.1"/>
    </source>
</evidence>
<comment type="caution">
    <text evidence="2">The sequence shown here is derived from an EMBL/GenBank/DDBJ whole genome shotgun (WGS) entry which is preliminary data.</text>
</comment>
<dbReference type="AlphaFoldDB" id="L9VJ69"/>
<keyword evidence="2" id="KW-0808">Transferase</keyword>
<feature type="region of interest" description="Disordered" evidence="1">
    <location>
        <begin position="1"/>
        <end position="31"/>
    </location>
</feature>
<dbReference type="SUPFAM" id="SSF53448">
    <property type="entry name" value="Nucleotide-diphospho-sugar transferases"/>
    <property type="match status" value="1"/>
</dbReference>
<accession>L9VJ69</accession>
<proteinExistence type="predicted"/>
<evidence type="ECO:0000313" key="3">
    <source>
        <dbReference type="Proteomes" id="UP000011599"/>
    </source>
</evidence>
<feature type="compositionally biased region" description="Basic and acidic residues" evidence="1">
    <location>
        <begin position="13"/>
        <end position="25"/>
    </location>
</feature>
<feature type="region of interest" description="Disordered" evidence="1">
    <location>
        <begin position="422"/>
        <end position="447"/>
    </location>
</feature>
<dbReference type="PATRIC" id="fig|1114856.3.peg.4230"/>
<reference evidence="2 3" key="1">
    <citation type="journal article" date="2014" name="PLoS Genet.">
        <title>Phylogenetically driven sequencing of extremely halophilic archaea reveals strategies for static and dynamic osmo-response.</title>
        <authorList>
            <person name="Becker E.A."/>
            <person name="Seitzer P.M."/>
            <person name="Tritt A."/>
            <person name="Larsen D."/>
            <person name="Krusor M."/>
            <person name="Yao A.I."/>
            <person name="Wu D."/>
            <person name="Madern D."/>
            <person name="Eisen J.A."/>
            <person name="Darling A.E."/>
            <person name="Facciotti M.T."/>
        </authorList>
    </citation>
    <scope>NUCLEOTIDE SEQUENCE [LARGE SCALE GENOMIC DNA]</scope>
    <source>
        <strain evidence="2 3">GA33</strain>
    </source>
</reference>
<dbReference type="Gene3D" id="3.90.550.10">
    <property type="entry name" value="Spore Coat Polysaccharide Biosynthesis Protein SpsA, Chain A"/>
    <property type="match status" value="1"/>
</dbReference>
<dbReference type="eggNOG" id="arCOG04794">
    <property type="taxonomic scope" value="Archaea"/>
</dbReference>
<dbReference type="EMBL" id="AOHW01000048">
    <property type="protein sequence ID" value="ELY37255.1"/>
    <property type="molecule type" value="Genomic_DNA"/>
</dbReference>